<feature type="region of interest" description="Disordered" evidence="1">
    <location>
        <begin position="172"/>
        <end position="230"/>
    </location>
</feature>
<dbReference type="InParanoid" id="D8QFE8"/>
<dbReference type="EMBL" id="GL377311">
    <property type="protein sequence ID" value="EFI93398.1"/>
    <property type="molecule type" value="Genomic_DNA"/>
</dbReference>
<name>D8QFE8_SCHCM</name>
<proteinExistence type="predicted"/>
<sequence length="230" mass="24129">MATNVQKAVATEIAAADAAKIEAQRLVDLNKVTPVDAKKLMSEEHKALGYRPPAGSLAAEAQSKASKVDANGAVLDDETIRKAALSDAARIQLERGQPVPERSITGELDFDALSEADAKKLMSEEHKALGYRPPSDSLAAKAQAAAARHPQGNGTTVDARLLTEAAVRDAARISAERGTKSKTASPDLSNLTPEQVKQLESQERKILDSNAGTASAEAQSIKDKAAAQAV</sequence>
<feature type="region of interest" description="Disordered" evidence="1">
    <location>
        <begin position="130"/>
        <end position="159"/>
    </location>
</feature>
<dbReference type="HOGENOM" id="CLU_1205354_0_0_1"/>
<evidence type="ECO:0008006" key="4">
    <source>
        <dbReference type="Google" id="ProtNLM"/>
    </source>
</evidence>
<dbReference type="VEuPathDB" id="FungiDB:SCHCODRAFT_02638521"/>
<accession>D8QFE8</accession>
<evidence type="ECO:0000256" key="1">
    <source>
        <dbReference type="SAM" id="MobiDB-lite"/>
    </source>
</evidence>
<protein>
    <recommendedName>
        <fullName evidence="4">SMP domain-containing protein</fullName>
    </recommendedName>
</protein>
<dbReference type="Proteomes" id="UP000007431">
    <property type="component" value="Unassembled WGS sequence"/>
</dbReference>
<reference evidence="2 3" key="1">
    <citation type="journal article" date="2010" name="Nat. Biotechnol.">
        <title>Genome sequence of the model mushroom Schizophyllum commune.</title>
        <authorList>
            <person name="Ohm R.A."/>
            <person name="de Jong J.F."/>
            <person name="Lugones L.G."/>
            <person name="Aerts A."/>
            <person name="Kothe E."/>
            <person name="Stajich J.E."/>
            <person name="de Vries R.P."/>
            <person name="Record E."/>
            <person name="Levasseur A."/>
            <person name="Baker S.E."/>
            <person name="Bartholomew K.A."/>
            <person name="Coutinho P.M."/>
            <person name="Erdmann S."/>
            <person name="Fowler T.J."/>
            <person name="Gathman A.C."/>
            <person name="Lombard V."/>
            <person name="Henrissat B."/>
            <person name="Knabe N."/>
            <person name="Kuees U."/>
            <person name="Lilly W.W."/>
            <person name="Lindquist E."/>
            <person name="Lucas S."/>
            <person name="Magnuson J.K."/>
            <person name="Piumi F."/>
            <person name="Raudaskoski M."/>
            <person name="Salamov A."/>
            <person name="Schmutz J."/>
            <person name="Schwarze F.W.M.R."/>
            <person name="vanKuyk P.A."/>
            <person name="Horton J.S."/>
            <person name="Grigoriev I.V."/>
            <person name="Woesten H.A.B."/>
        </authorList>
    </citation>
    <scope>NUCLEOTIDE SEQUENCE [LARGE SCALE GENOMIC DNA]</scope>
    <source>
        <strain evidence="3">H4-8 / FGSC 9210</strain>
    </source>
</reference>
<evidence type="ECO:0000313" key="3">
    <source>
        <dbReference type="Proteomes" id="UP000007431"/>
    </source>
</evidence>
<dbReference type="GeneID" id="9592071"/>
<organism evidence="3">
    <name type="scientific">Schizophyllum commune (strain H4-8 / FGSC 9210)</name>
    <name type="common">Split gill fungus</name>
    <dbReference type="NCBI Taxonomy" id="578458"/>
    <lineage>
        <taxon>Eukaryota</taxon>
        <taxon>Fungi</taxon>
        <taxon>Dikarya</taxon>
        <taxon>Basidiomycota</taxon>
        <taxon>Agaricomycotina</taxon>
        <taxon>Agaricomycetes</taxon>
        <taxon>Agaricomycetidae</taxon>
        <taxon>Agaricales</taxon>
        <taxon>Schizophyllaceae</taxon>
        <taxon>Schizophyllum</taxon>
    </lineage>
</organism>
<keyword evidence="3" id="KW-1185">Reference proteome</keyword>
<evidence type="ECO:0000313" key="2">
    <source>
        <dbReference type="EMBL" id="EFI93398.1"/>
    </source>
</evidence>
<dbReference type="OMA" id="HRALGYN"/>
<dbReference type="OrthoDB" id="2799468at2759"/>
<dbReference type="AlphaFoldDB" id="D8QFE8"/>
<dbReference type="RefSeq" id="XP_003028301.1">
    <property type="nucleotide sequence ID" value="XM_003028255.1"/>
</dbReference>
<dbReference type="eggNOG" id="ENOG502SSC4">
    <property type="taxonomic scope" value="Eukaryota"/>
</dbReference>
<dbReference type="STRING" id="578458.D8QFE8"/>
<dbReference type="KEGG" id="scm:SCHCO_02638521"/>
<feature type="compositionally biased region" description="Basic and acidic residues" evidence="1">
    <location>
        <begin position="220"/>
        <end position="230"/>
    </location>
</feature>
<gene>
    <name evidence="2" type="ORF">SCHCODRAFT_237361</name>
</gene>
<feature type="compositionally biased region" description="Polar residues" evidence="1">
    <location>
        <begin position="181"/>
        <end position="199"/>
    </location>
</feature>